<dbReference type="EMBL" id="JACBKZ010000004">
    <property type="protein sequence ID" value="KAF5951971.1"/>
    <property type="molecule type" value="Genomic_DNA"/>
</dbReference>
<organism evidence="1 2">
    <name type="scientific">Camellia sinensis</name>
    <name type="common">Tea plant</name>
    <name type="synonym">Thea sinensis</name>
    <dbReference type="NCBI Taxonomy" id="4442"/>
    <lineage>
        <taxon>Eukaryota</taxon>
        <taxon>Viridiplantae</taxon>
        <taxon>Streptophyta</taxon>
        <taxon>Embryophyta</taxon>
        <taxon>Tracheophyta</taxon>
        <taxon>Spermatophyta</taxon>
        <taxon>Magnoliopsida</taxon>
        <taxon>eudicotyledons</taxon>
        <taxon>Gunneridae</taxon>
        <taxon>Pentapetalae</taxon>
        <taxon>asterids</taxon>
        <taxon>Ericales</taxon>
        <taxon>Theaceae</taxon>
        <taxon>Camellia</taxon>
    </lineage>
</organism>
<dbReference type="InterPro" id="IPR032675">
    <property type="entry name" value="LRR_dom_sf"/>
</dbReference>
<proteinExistence type="predicted"/>
<comment type="caution">
    <text evidence="1">The sequence shown here is derived from an EMBL/GenBank/DDBJ whole genome shotgun (WGS) entry which is preliminary data.</text>
</comment>
<sequence length="350" mass="40602">MSDVLEESKIGTFLKLTKISKNAESQKRGKKKKVPRLHSIYTSSGLVNASKKEFEDRKVRVRRTQGGDLRQSRAVHRHSPREQNWSLANQLVDRPVGVVDRPLFLVYNQPKKEYHETREKKMKKPKEQEALKNLEEFDLEGTEIMYLPKEIGKLISLRCFKASFCQHANLCKETKQIDTIIPTGVFSKLNRLRKLSIDMNLDDEWWDADVRVILNELSHLKSLDSLQLYLPFIVGHHRQRFISRLPHEVEEIFKKQNKRKKCPEYINNEDYCNIKSLGNFLTSSIDIALELIDCTSYDPYFQGGFLAPLLENPDSCLRPRVCHHQSCLSSGTWTSNETPMDLSSNVKVLN</sequence>
<reference evidence="1 2" key="2">
    <citation type="submission" date="2020-07" db="EMBL/GenBank/DDBJ databases">
        <title>Genome assembly of wild tea tree DASZ reveals pedigree and selection history of tea varieties.</title>
        <authorList>
            <person name="Zhang W."/>
        </authorList>
    </citation>
    <scope>NUCLEOTIDE SEQUENCE [LARGE SCALE GENOMIC DNA]</scope>
    <source>
        <strain evidence="2">cv. G240</strain>
        <tissue evidence="1">Leaf</tissue>
    </source>
</reference>
<dbReference type="Proteomes" id="UP000593564">
    <property type="component" value="Unassembled WGS sequence"/>
</dbReference>
<dbReference type="Gene3D" id="3.80.10.10">
    <property type="entry name" value="Ribonuclease Inhibitor"/>
    <property type="match status" value="1"/>
</dbReference>
<dbReference type="SUPFAM" id="SSF52047">
    <property type="entry name" value="RNI-like"/>
    <property type="match status" value="1"/>
</dbReference>
<accession>A0A7J7HIA7</accession>
<reference evidence="2" key="1">
    <citation type="journal article" date="2020" name="Nat. Commun.">
        <title>Genome assembly of wild tea tree DASZ reveals pedigree and selection history of tea varieties.</title>
        <authorList>
            <person name="Zhang W."/>
            <person name="Zhang Y."/>
            <person name="Qiu H."/>
            <person name="Guo Y."/>
            <person name="Wan H."/>
            <person name="Zhang X."/>
            <person name="Scossa F."/>
            <person name="Alseekh S."/>
            <person name="Zhang Q."/>
            <person name="Wang P."/>
            <person name="Xu L."/>
            <person name="Schmidt M.H."/>
            <person name="Jia X."/>
            <person name="Li D."/>
            <person name="Zhu A."/>
            <person name="Guo F."/>
            <person name="Chen W."/>
            <person name="Ni D."/>
            <person name="Usadel B."/>
            <person name="Fernie A.R."/>
            <person name="Wen W."/>
        </authorList>
    </citation>
    <scope>NUCLEOTIDE SEQUENCE [LARGE SCALE GENOMIC DNA]</scope>
    <source>
        <strain evidence="2">cv. G240</strain>
    </source>
</reference>
<name>A0A7J7HIA7_CAMSI</name>
<protein>
    <submittedName>
        <fullName evidence="1">Uncharacterized protein</fullName>
    </submittedName>
</protein>
<evidence type="ECO:0000313" key="2">
    <source>
        <dbReference type="Proteomes" id="UP000593564"/>
    </source>
</evidence>
<dbReference type="AlphaFoldDB" id="A0A7J7HIA7"/>
<keyword evidence="2" id="KW-1185">Reference proteome</keyword>
<gene>
    <name evidence="1" type="ORF">HYC85_009915</name>
</gene>
<evidence type="ECO:0000313" key="1">
    <source>
        <dbReference type="EMBL" id="KAF5951971.1"/>
    </source>
</evidence>